<feature type="region of interest" description="Disordered" evidence="2">
    <location>
        <begin position="419"/>
        <end position="467"/>
    </location>
</feature>
<dbReference type="Pfam" id="PF14661">
    <property type="entry name" value="HAUS6_N"/>
    <property type="match status" value="1"/>
</dbReference>
<feature type="coiled-coil region" evidence="1">
    <location>
        <begin position="180"/>
        <end position="207"/>
    </location>
</feature>
<feature type="compositionally biased region" description="Polar residues" evidence="2">
    <location>
        <begin position="437"/>
        <end position="453"/>
    </location>
</feature>
<evidence type="ECO:0000313" key="4">
    <source>
        <dbReference type="EMBL" id="KAG2217381.1"/>
    </source>
</evidence>
<sequence>MNKSIATTNDNTATRFFINLQLLGFVPEKFTHTGVFSKIVFDEHMFSHANNNKAFEATSHFLFHKLDSQRTLLDFAKCWPLTETADYRRQSREYRSIAYRWLDELRIQQCLPGRITLRKSYFEDCRGEKMNTIMFAFSTFVLQKVVDQQRRRHGMIKGKHNYDDNEYPVLRILGTSSVNMLSKEKLIEKLENEISRMSSSITEDEHTLRTSKEHWAKMARKIVSINNNNGFSTIHSPIKEPRHKPNTHQWNGMHSILKTLTNRLDKLNQENKKLRQVATKKEEQLRQMNRSTDSIENVFNPLKTPFPIEKDPIINDLPPLVLPIQSINERKKRIQDYVDKLVIELRNNSKKRQYEPEVTNDNQQQNNDTTSKRQKIVSSSPSLPSSPWLLKVEHEQHQISTMPIKSVAPETGGMITTLASSSASRIPRPSRYSITSTDVNSPVRQDRTSPVVNRQRRSATPHNHTIGSPFSYISEKVSPLSTTYPDYCENIVNQMVVDFHAQQTPERSKILSPIDNNNHTERLSISSPLKNWPTPTMTTPTKSLAKRLSTFSRDENSKLSSPQNQKLIAMKGRKTSIVVGEEEEEEEETTVPSYYEEDQLDYVYQHSPSRRSPPLSRRPSRSSMGLENRSSGFMNSTFASPAASSLDAYRTAMDEQDKNGTLGLLGITHS</sequence>
<protein>
    <recommendedName>
        <fullName evidence="3">HAUS augmin-like complex subunit 6 N-terminal domain-containing protein</fullName>
    </recommendedName>
</protein>
<dbReference type="InterPro" id="IPR028163">
    <property type="entry name" value="HAUS_6_N"/>
</dbReference>
<dbReference type="GO" id="GO:1990498">
    <property type="term" value="C:mitotic spindle microtubule"/>
    <property type="evidence" value="ECO:0007669"/>
    <property type="project" value="TreeGrafter"/>
</dbReference>
<dbReference type="GO" id="GO:0070652">
    <property type="term" value="C:HAUS complex"/>
    <property type="evidence" value="ECO:0007669"/>
    <property type="project" value="InterPro"/>
</dbReference>
<evidence type="ECO:0000256" key="1">
    <source>
        <dbReference type="SAM" id="Coils"/>
    </source>
</evidence>
<dbReference type="Proteomes" id="UP000646827">
    <property type="component" value="Unassembled WGS sequence"/>
</dbReference>
<evidence type="ECO:0000256" key="2">
    <source>
        <dbReference type="SAM" id="MobiDB-lite"/>
    </source>
</evidence>
<dbReference type="OrthoDB" id="5575722at2759"/>
<reference evidence="4 5" key="1">
    <citation type="submission" date="2020-12" db="EMBL/GenBank/DDBJ databases">
        <title>Metabolic potential, ecology and presence of endohyphal bacteria is reflected in genomic diversity of Mucoromycotina.</title>
        <authorList>
            <person name="Muszewska A."/>
            <person name="Okrasinska A."/>
            <person name="Steczkiewicz K."/>
            <person name="Drgas O."/>
            <person name="Orlowska M."/>
            <person name="Perlinska-Lenart U."/>
            <person name="Aleksandrzak-Piekarczyk T."/>
            <person name="Szatraj K."/>
            <person name="Zielenkiewicz U."/>
            <person name="Pilsyk S."/>
            <person name="Malc E."/>
            <person name="Mieczkowski P."/>
            <person name="Kruszewska J.S."/>
            <person name="Biernat P."/>
            <person name="Pawlowska J."/>
        </authorList>
    </citation>
    <scope>NUCLEOTIDE SEQUENCE [LARGE SCALE GENOMIC DNA]</scope>
    <source>
        <strain evidence="4 5">CBS 142.35</strain>
    </source>
</reference>
<feature type="compositionally biased region" description="Low complexity" evidence="2">
    <location>
        <begin position="419"/>
        <end position="436"/>
    </location>
</feature>
<feature type="domain" description="HAUS augmin-like complex subunit 6 N-terminal" evidence="3">
    <location>
        <begin position="16"/>
        <end position="229"/>
    </location>
</feature>
<feature type="compositionally biased region" description="Low complexity" evidence="2">
    <location>
        <begin position="378"/>
        <end position="388"/>
    </location>
</feature>
<proteinExistence type="predicted"/>
<dbReference type="EMBL" id="JAEPRB010000303">
    <property type="protein sequence ID" value="KAG2217381.1"/>
    <property type="molecule type" value="Genomic_DNA"/>
</dbReference>
<organism evidence="4 5">
    <name type="scientific">Circinella minor</name>
    <dbReference type="NCBI Taxonomy" id="1195481"/>
    <lineage>
        <taxon>Eukaryota</taxon>
        <taxon>Fungi</taxon>
        <taxon>Fungi incertae sedis</taxon>
        <taxon>Mucoromycota</taxon>
        <taxon>Mucoromycotina</taxon>
        <taxon>Mucoromycetes</taxon>
        <taxon>Mucorales</taxon>
        <taxon>Lichtheimiaceae</taxon>
        <taxon>Circinella</taxon>
    </lineage>
</organism>
<gene>
    <name evidence="4" type="ORF">INT45_007391</name>
</gene>
<accession>A0A8H7RWX9</accession>
<keyword evidence="1" id="KW-0175">Coiled coil</keyword>
<dbReference type="PANTHER" id="PTHR16151:SF2">
    <property type="entry name" value="HAUS AUGMIN-LIKE COMPLEX SUBUNIT 6"/>
    <property type="match status" value="1"/>
</dbReference>
<feature type="compositionally biased region" description="Acidic residues" evidence="2">
    <location>
        <begin position="580"/>
        <end position="600"/>
    </location>
</feature>
<dbReference type="GO" id="GO:0051225">
    <property type="term" value="P:spindle assembly"/>
    <property type="evidence" value="ECO:0007669"/>
    <property type="project" value="InterPro"/>
</dbReference>
<evidence type="ECO:0000259" key="3">
    <source>
        <dbReference type="Pfam" id="PF14661"/>
    </source>
</evidence>
<comment type="caution">
    <text evidence="4">The sequence shown here is derived from an EMBL/GenBank/DDBJ whole genome shotgun (WGS) entry which is preliminary data.</text>
</comment>
<dbReference type="PANTHER" id="PTHR16151">
    <property type="entry name" value="HAUS AUGMIN-LIKE COMPLEX SUBUNIT 6"/>
    <property type="match status" value="1"/>
</dbReference>
<feature type="region of interest" description="Disordered" evidence="2">
    <location>
        <begin position="351"/>
        <end position="388"/>
    </location>
</feature>
<evidence type="ECO:0000313" key="5">
    <source>
        <dbReference type="Proteomes" id="UP000646827"/>
    </source>
</evidence>
<feature type="coiled-coil region" evidence="1">
    <location>
        <begin position="257"/>
        <end position="291"/>
    </location>
</feature>
<feature type="compositionally biased region" description="Low complexity" evidence="2">
    <location>
        <begin position="610"/>
        <end position="623"/>
    </location>
</feature>
<keyword evidence="5" id="KW-1185">Reference proteome</keyword>
<name>A0A8H7RWX9_9FUNG</name>
<dbReference type="AlphaFoldDB" id="A0A8H7RWX9"/>
<feature type="compositionally biased region" description="Low complexity" evidence="2">
    <location>
        <begin position="359"/>
        <end position="369"/>
    </location>
</feature>
<dbReference type="GO" id="GO:0008017">
    <property type="term" value="F:microtubule binding"/>
    <property type="evidence" value="ECO:0007669"/>
    <property type="project" value="TreeGrafter"/>
</dbReference>
<dbReference type="InterPro" id="IPR026797">
    <property type="entry name" value="HAUS_6"/>
</dbReference>
<feature type="region of interest" description="Disordered" evidence="2">
    <location>
        <begin position="577"/>
        <end position="636"/>
    </location>
</feature>